<dbReference type="EMBL" id="BMCP01000001">
    <property type="protein sequence ID" value="GGE28259.1"/>
    <property type="molecule type" value="Genomic_DNA"/>
</dbReference>
<evidence type="ECO:0000256" key="1">
    <source>
        <dbReference type="SAM" id="MobiDB-lite"/>
    </source>
</evidence>
<dbReference type="RefSeq" id="WP_188407798.1">
    <property type="nucleotide sequence ID" value="NZ_BMCP01000001.1"/>
</dbReference>
<dbReference type="Gene3D" id="1.10.10.10">
    <property type="entry name" value="Winged helix-like DNA-binding domain superfamily/Winged helix DNA-binding domain"/>
    <property type="match status" value="1"/>
</dbReference>
<organism evidence="3 4">
    <name type="scientific">Agaricicola taiwanensis</name>
    <dbReference type="NCBI Taxonomy" id="591372"/>
    <lineage>
        <taxon>Bacteria</taxon>
        <taxon>Pseudomonadati</taxon>
        <taxon>Pseudomonadota</taxon>
        <taxon>Alphaproteobacteria</taxon>
        <taxon>Rhodobacterales</taxon>
        <taxon>Paracoccaceae</taxon>
        <taxon>Agaricicola</taxon>
    </lineage>
</organism>
<evidence type="ECO:0000313" key="4">
    <source>
        <dbReference type="Proteomes" id="UP000602745"/>
    </source>
</evidence>
<dbReference type="Proteomes" id="UP000602745">
    <property type="component" value="Unassembled WGS sequence"/>
</dbReference>
<keyword evidence="4" id="KW-1185">Reference proteome</keyword>
<dbReference type="InterPro" id="IPR036390">
    <property type="entry name" value="WH_DNA-bd_sf"/>
</dbReference>
<name>A0A8J2VF86_9RHOB</name>
<dbReference type="SMART" id="SM00347">
    <property type="entry name" value="HTH_MARR"/>
    <property type="match status" value="1"/>
</dbReference>
<protein>
    <recommendedName>
        <fullName evidence="2">HTH marR-type domain-containing protein</fullName>
    </recommendedName>
</protein>
<accession>A0A8J2VF86</accession>
<dbReference type="GO" id="GO:0006950">
    <property type="term" value="P:response to stress"/>
    <property type="evidence" value="ECO:0007669"/>
    <property type="project" value="TreeGrafter"/>
</dbReference>
<dbReference type="Pfam" id="PF12802">
    <property type="entry name" value="MarR_2"/>
    <property type="match status" value="1"/>
</dbReference>
<dbReference type="SUPFAM" id="SSF46785">
    <property type="entry name" value="Winged helix' DNA-binding domain"/>
    <property type="match status" value="1"/>
</dbReference>
<feature type="domain" description="HTH marR-type" evidence="2">
    <location>
        <begin position="23"/>
        <end position="162"/>
    </location>
</feature>
<gene>
    <name evidence="3" type="ORF">GCM10007276_01810</name>
</gene>
<dbReference type="PANTHER" id="PTHR33164">
    <property type="entry name" value="TRANSCRIPTIONAL REGULATOR, MARR FAMILY"/>
    <property type="match status" value="1"/>
</dbReference>
<reference evidence="3" key="1">
    <citation type="journal article" date="2014" name="Int. J. Syst. Evol. Microbiol.">
        <title>Complete genome sequence of Corynebacterium casei LMG S-19264T (=DSM 44701T), isolated from a smear-ripened cheese.</title>
        <authorList>
            <consortium name="US DOE Joint Genome Institute (JGI-PGF)"/>
            <person name="Walter F."/>
            <person name="Albersmeier A."/>
            <person name="Kalinowski J."/>
            <person name="Ruckert C."/>
        </authorList>
    </citation>
    <scope>NUCLEOTIDE SEQUENCE</scope>
    <source>
        <strain evidence="3">CCM 7684</strain>
    </source>
</reference>
<dbReference type="PANTHER" id="PTHR33164:SF43">
    <property type="entry name" value="HTH-TYPE TRANSCRIPTIONAL REPRESSOR YETL"/>
    <property type="match status" value="1"/>
</dbReference>
<feature type="region of interest" description="Disordered" evidence="1">
    <location>
        <begin position="1"/>
        <end position="21"/>
    </location>
</feature>
<dbReference type="AlphaFoldDB" id="A0A8J2VF86"/>
<dbReference type="InterPro" id="IPR036388">
    <property type="entry name" value="WH-like_DNA-bd_sf"/>
</dbReference>
<dbReference type="PROSITE" id="PS50995">
    <property type="entry name" value="HTH_MARR_2"/>
    <property type="match status" value="1"/>
</dbReference>
<dbReference type="GO" id="GO:0003700">
    <property type="term" value="F:DNA-binding transcription factor activity"/>
    <property type="evidence" value="ECO:0007669"/>
    <property type="project" value="InterPro"/>
</dbReference>
<dbReference type="InterPro" id="IPR039422">
    <property type="entry name" value="MarR/SlyA-like"/>
</dbReference>
<comment type="caution">
    <text evidence="3">The sequence shown here is derived from an EMBL/GenBank/DDBJ whole genome shotgun (WGS) entry which is preliminary data.</text>
</comment>
<proteinExistence type="predicted"/>
<dbReference type="InterPro" id="IPR000835">
    <property type="entry name" value="HTH_MarR-typ"/>
</dbReference>
<sequence length="182" mass="19873">MKDSSGKMPLQSTTRDALLPGGSDADFREMLHNTLAFASRIQNVRDGFASLLGLSGAQFTILMAVRRLQGSDGIGVNALAEHLHLSGAFVTIEVNKLVAQNLINKRPHPEDKRRVRLTLSEEGSLRLTSLLPVQAPVNDALFASLTAEEFKTFHSIMKRLVQHGDEALALLSFYMAKTGTES</sequence>
<reference evidence="3" key="2">
    <citation type="submission" date="2020-09" db="EMBL/GenBank/DDBJ databases">
        <authorList>
            <person name="Sun Q."/>
            <person name="Sedlacek I."/>
        </authorList>
    </citation>
    <scope>NUCLEOTIDE SEQUENCE</scope>
    <source>
        <strain evidence="3">CCM 7684</strain>
    </source>
</reference>
<evidence type="ECO:0000313" key="3">
    <source>
        <dbReference type="EMBL" id="GGE28259.1"/>
    </source>
</evidence>
<evidence type="ECO:0000259" key="2">
    <source>
        <dbReference type="PROSITE" id="PS50995"/>
    </source>
</evidence>